<accession>A0AAW2ZQR3</accession>
<comment type="caution">
    <text evidence="1">The sequence shown here is derived from an EMBL/GenBank/DDBJ whole genome shotgun (WGS) entry which is preliminary data.</text>
</comment>
<proteinExistence type="predicted"/>
<dbReference type="AlphaFoldDB" id="A0AAW2ZQR3"/>
<dbReference type="Proteomes" id="UP001431209">
    <property type="component" value="Unassembled WGS sequence"/>
</dbReference>
<keyword evidence="2" id="KW-1185">Reference proteome</keyword>
<name>A0AAW2ZQR3_9EUKA</name>
<sequence>MNKASQFIVRNLQIRKNENLKKIEDDKQLNKKQLKHMNKRIQSLPNKPTLCLGHLINNLYYFKLYCENKNVKHTDILTLLAYCLDPEKSVIIHNRIADARFKGKTWNKSKQAILLSLDTLKNLKHYCQEVRNLTLKHGETVYKYHNRFYAYVSILQMEPTEAAIIFLLTLPEFARRELHKQLAPKPNCTSVTWTIKDIDKVENGRIPGIAN</sequence>
<evidence type="ECO:0000313" key="2">
    <source>
        <dbReference type="Proteomes" id="UP001431209"/>
    </source>
</evidence>
<dbReference type="EMBL" id="JAOPGA020001858">
    <property type="protein sequence ID" value="KAL0491754.1"/>
    <property type="molecule type" value="Genomic_DNA"/>
</dbReference>
<evidence type="ECO:0000313" key="1">
    <source>
        <dbReference type="EMBL" id="KAL0491754.1"/>
    </source>
</evidence>
<feature type="non-terminal residue" evidence="1">
    <location>
        <position position="211"/>
    </location>
</feature>
<protein>
    <submittedName>
        <fullName evidence="1">Uncharacterized protein</fullName>
    </submittedName>
</protein>
<gene>
    <name evidence="1" type="ORF">AKO1_002189</name>
</gene>
<reference evidence="1 2" key="1">
    <citation type="submission" date="2024-03" db="EMBL/GenBank/DDBJ databases">
        <title>The Acrasis kona genome and developmental transcriptomes reveal deep origins of eukaryotic multicellular pathways.</title>
        <authorList>
            <person name="Sheikh S."/>
            <person name="Fu C.-J."/>
            <person name="Brown M.W."/>
            <person name="Baldauf S.L."/>
        </authorList>
    </citation>
    <scope>NUCLEOTIDE SEQUENCE [LARGE SCALE GENOMIC DNA]</scope>
    <source>
        <strain evidence="1 2">ATCC MYA-3509</strain>
    </source>
</reference>
<organism evidence="1 2">
    <name type="scientific">Acrasis kona</name>
    <dbReference type="NCBI Taxonomy" id="1008807"/>
    <lineage>
        <taxon>Eukaryota</taxon>
        <taxon>Discoba</taxon>
        <taxon>Heterolobosea</taxon>
        <taxon>Tetramitia</taxon>
        <taxon>Eutetramitia</taxon>
        <taxon>Acrasidae</taxon>
        <taxon>Acrasis</taxon>
    </lineage>
</organism>